<comment type="similarity">
    <text evidence="3">Belongs to the RecD family. RecD2 subfamily.</text>
</comment>
<comment type="function">
    <text evidence="3">DNA-dependent ATPase and ATP-dependent 5'-3' DNA helicase. Has no activity on blunt DNA or DNA with 3'-overhangs, requires at least 10 bases of 5'-ssDNA for helicase activity.</text>
</comment>
<comment type="catalytic activity">
    <reaction evidence="3">
        <text>ATP + H2O = ADP + phosphate + H(+)</text>
        <dbReference type="Rhea" id="RHEA:13065"/>
        <dbReference type="ChEBI" id="CHEBI:15377"/>
        <dbReference type="ChEBI" id="CHEBI:15378"/>
        <dbReference type="ChEBI" id="CHEBI:30616"/>
        <dbReference type="ChEBI" id="CHEBI:43474"/>
        <dbReference type="ChEBI" id="CHEBI:456216"/>
        <dbReference type="EC" id="5.6.2.3"/>
    </reaction>
</comment>
<dbReference type="CDD" id="cd18809">
    <property type="entry name" value="SF1_C_RecD"/>
    <property type="match status" value="1"/>
</dbReference>
<keyword evidence="3" id="KW-0238">DNA-binding</keyword>
<dbReference type="HAMAP" id="MF_01488">
    <property type="entry name" value="RecD2"/>
    <property type="match status" value="1"/>
</dbReference>
<accession>A0A0R1P7Q4</accession>
<dbReference type="GO" id="GO:0003677">
    <property type="term" value="F:DNA binding"/>
    <property type="evidence" value="ECO:0007669"/>
    <property type="project" value="UniProtKB-UniRule"/>
</dbReference>
<keyword evidence="7" id="KW-1185">Reference proteome</keyword>
<feature type="binding site" evidence="3">
    <location>
        <begin position="369"/>
        <end position="373"/>
    </location>
    <ligand>
        <name>ATP</name>
        <dbReference type="ChEBI" id="CHEBI:30616"/>
    </ligand>
</feature>
<reference evidence="6 7" key="1">
    <citation type="journal article" date="2015" name="Genome Announc.">
        <title>Expanding the biotechnology potential of lactobacilli through comparative genomics of 213 strains and associated genera.</title>
        <authorList>
            <person name="Sun Z."/>
            <person name="Harris H.M."/>
            <person name="McCann A."/>
            <person name="Guo C."/>
            <person name="Argimon S."/>
            <person name="Zhang W."/>
            <person name="Yang X."/>
            <person name="Jeffery I.B."/>
            <person name="Cooney J.C."/>
            <person name="Kagawa T.F."/>
            <person name="Liu W."/>
            <person name="Song Y."/>
            <person name="Salvetti E."/>
            <person name="Wrobel A."/>
            <person name="Rasinkangas P."/>
            <person name="Parkhill J."/>
            <person name="Rea M.C."/>
            <person name="O'Sullivan O."/>
            <person name="Ritari J."/>
            <person name="Douillard F.P."/>
            <person name="Paul Ross R."/>
            <person name="Yang R."/>
            <person name="Briner A.E."/>
            <person name="Felis G.E."/>
            <person name="de Vos W.M."/>
            <person name="Barrangou R."/>
            <person name="Klaenhammer T.R."/>
            <person name="Caufield P.W."/>
            <person name="Cui Y."/>
            <person name="Zhang H."/>
            <person name="O'Toole P.W."/>
        </authorList>
    </citation>
    <scope>NUCLEOTIDE SEQUENCE [LARGE SCALE GENOMIC DNA]</scope>
    <source>
        <strain evidence="6 7">DSM 13145</strain>
    </source>
</reference>
<dbReference type="GO" id="GO:0016887">
    <property type="term" value="F:ATP hydrolysis activity"/>
    <property type="evidence" value="ECO:0007669"/>
    <property type="project" value="RHEA"/>
</dbReference>
<dbReference type="EMBL" id="AZER01000026">
    <property type="protein sequence ID" value="KRL25877.1"/>
    <property type="molecule type" value="Genomic_DNA"/>
</dbReference>
<dbReference type="Pfam" id="PF23139">
    <property type="entry name" value="OB_YrrC"/>
    <property type="match status" value="1"/>
</dbReference>
<dbReference type="SMART" id="SM00382">
    <property type="entry name" value="AAA"/>
    <property type="match status" value="1"/>
</dbReference>
<gene>
    <name evidence="3" type="primary">recD2</name>
    <name evidence="6" type="ORF">FD27_GL001457</name>
</gene>
<dbReference type="GO" id="GO:0043139">
    <property type="term" value="F:5'-3' DNA helicase activity"/>
    <property type="evidence" value="ECO:0007669"/>
    <property type="project" value="UniProtKB-UniRule"/>
</dbReference>
<dbReference type="Gene3D" id="1.10.10.2220">
    <property type="match status" value="1"/>
</dbReference>
<dbReference type="EC" id="5.6.2.3" evidence="3"/>
<keyword evidence="3" id="KW-0413">Isomerase</keyword>
<dbReference type="GO" id="GO:0009338">
    <property type="term" value="C:exodeoxyribonuclease V complex"/>
    <property type="evidence" value="ECO:0007669"/>
    <property type="project" value="TreeGrafter"/>
</dbReference>
<dbReference type="SUPFAM" id="SSF52540">
    <property type="entry name" value="P-loop containing nucleoside triphosphate hydrolases"/>
    <property type="match status" value="2"/>
</dbReference>
<dbReference type="InterPro" id="IPR055446">
    <property type="entry name" value="RecD2_N_OB"/>
</dbReference>
<dbReference type="CDD" id="cd17933">
    <property type="entry name" value="DEXSc_RecD-like"/>
    <property type="match status" value="1"/>
</dbReference>
<organism evidence="6 7">
    <name type="scientific">Limosilactobacillus frumenti DSM 13145</name>
    <dbReference type="NCBI Taxonomy" id="1423746"/>
    <lineage>
        <taxon>Bacteria</taxon>
        <taxon>Bacillati</taxon>
        <taxon>Bacillota</taxon>
        <taxon>Bacilli</taxon>
        <taxon>Lactobacillales</taxon>
        <taxon>Lactobacillaceae</taxon>
        <taxon>Limosilactobacillus</taxon>
    </lineage>
</organism>
<dbReference type="Pfam" id="PF13245">
    <property type="entry name" value="AAA_19"/>
    <property type="match status" value="1"/>
</dbReference>
<dbReference type="PANTHER" id="PTHR43788:SF6">
    <property type="entry name" value="DNA HELICASE B"/>
    <property type="match status" value="1"/>
</dbReference>
<dbReference type="Gene3D" id="2.30.30.940">
    <property type="match status" value="1"/>
</dbReference>
<proteinExistence type="inferred from homology"/>
<dbReference type="STRING" id="1423746.FD27_GL001457"/>
<dbReference type="GO" id="GO:0006310">
    <property type="term" value="P:DNA recombination"/>
    <property type="evidence" value="ECO:0007669"/>
    <property type="project" value="InterPro"/>
</dbReference>
<dbReference type="InterPro" id="IPR006345">
    <property type="entry name" value="RecD2"/>
</dbReference>
<evidence type="ECO:0000313" key="7">
    <source>
        <dbReference type="Proteomes" id="UP000051445"/>
    </source>
</evidence>
<dbReference type="InterPro" id="IPR027785">
    <property type="entry name" value="UvrD-like_helicase_C"/>
</dbReference>
<dbReference type="PANTHER" id="PTHR43788">
    <property type="entry name" value="DNA2/NAM7 HELICASE FAMILY MEMBER"/>
    <property type="match status" value="1"/>
</dbReference>
<keyword evidence="3" id="KW-0378">Hydrolase</keyword>
<comment type="caution">
    <text evidence="6">The sequence shown here is derived from an EMBL/GenBank/DDBJ whole genome shotgun (WGS) entry which is preliminary data.</text>
</comment>
<dbReference type="GO" id="GO:0017116">
    <property type="term" value="F:single-stranded DNA helicase activity"/>
    <property type="evidence" value="ECO:0007669"/>
    <property type="project" value="TreeGrafter"/>
</dbReference>
<evidence type="ECO:0000256" key="3">
    <source>
        <dbReference type="HAMAP-Rule" id="MF_01488"/>
    </source>
</evidence>
<keyword evidence="2 3" id="KW-0067">ATP-binding</keyword>
<dbReference type="AlphaFoldDB" id="A0A0R1P7Q4"/>
<dbReference type="InterPro" id="IPR041451">
    <property type="entry name" value="RecD2_SH13"/>
</dbReference>
<dbReference type="NCBIfam" id="TIGR01448">
    <property type="entry name" value="recD_rel"/>
    <property type="match status" value="1"/>
</dbReference>
<evidence type="ECO:0000256" key="1">
    <source>
        <dbReference type="ARBA" id="ARBA00022741"/>
    </source>
</evidence>
<feature type="compositionally biased region" description="Polar residues" evidence="4">
    <location>
        <begin position="778"/>
        <end position="799"/>
    </location>
</feature>
<keyword evidence="3" id="KW-0347">Helicase</keyword>
<dbReference type="Proteomes" id="UP000051445">
    <property type="component" value="Unassembled WGS sequence"/>
</dbReference>
<dbReference type="InterPro" id="IPR003593">
    <property type="entry name" value="AAA+_ATPase"/>
</dbReference>
<dbReference type="Pfam" id="PF14490">
    <property type="entry name" value="HHH_RecD2"/>
    <property type="match status" value="1"/>
</dbReference>
<dbReference type="Pfam" id="PF18335">
    <property type="entry name" value="SH3_13"/>
    <property type="match status" value="1"/>
</dbReference>
<evidence type="ECO:0000259" key="5">
    <source>
        <dbReference type="SMART" id="SM00382"/>
    </source>
</evidence>
<dbReference type="InterPro" id="IPR050534">
    <property type="entry name" value="Coronavir_polyprotein_1ab"/>
</dbReference>
<dbReference type="Pfam" id="PF13538">
    <property type="entry name" value="UvrD_C_2"/>
    <property type="match status" value="1"/>
</dbReference>
<evidence type="ECO:0000256" key="4">
    <source>
        <dbReference type="SAM" id="MobiDB-lite"/>
    </source>
</evidence>
<dbReference type="InterPro" id="IPR029493">
    <property type="entry name" value="RecD2-like_HHH"/>
</dbReference>
<evidence type="ECO:0000256" key="2">
    <source>
        <dbReference type="ARBA" id="ARBA00022840"/>
    </source>
</evidence>
<dbReference type="InterPro" id="IPR027417">
    <property type="entry name" value="P-loop_NTPase"/>
</dbReference>
<dbReference type="PATRIC" id="fig|1423746.3.peg.1487"/>
<feature type="region of interest" description="Disordered" evidence="4">
    <location>
        <begin position="761"/>
        <end position="799"/>
    </location>
</feature>
<evidence type="ECO:0000313" key="6">
    <source>
        <dbReference type="EMBL" id="KRL25877.1"/>
    </source>
</evidence>
<protein>
    <recommendedName>
        <fullName evidence="3">ATP-dependent RecD2 DNA helicase</fullName>
        <ecNumber evidence="3">5.6.2.3</ecNumber>
    </recommendedName>
    <alternativeName>
        <fullName evidence="3">DNA 5'-3' helicase subunit RecD2</fullName>
    </alternativeName>
</protein>
<dbReference type="Gene3D" id="3.40.50.300">
    <property type="entry name" value="P-loop containing nucleotide triphosphate hydrolases"/>
    <property type="match status" value="2"/>
</dbReference>
<name>A0A0R1P7Q4_9LACO</name>
<sequence length="838" mass="92730">MTQMADEISLFDVPHEPSFFIGQVQSDIFDSPDSFYKVLIVSVEDNNFDWTENEITVTGSFGDLRDDQTYRFEGKLVDHPKYGQQFQASSYHVNQPSSRDGVISFLSGKQFPGVGEKTATKIVDALGNDAINKINNDHTVLNSLNLRPAIRQSIIANLTANQGMDQIVIGLNDLGFGSNLASTIFERYGEETLDVISKNPYQLAHDIDGISFQRADQVAAHFDIQADDPRRVDAAIVQALDDLTMMSGDTYTSAPPLLRQCQTLLSQNRSRAVQTDLISERIVALGKKGDIQYENQRIYPRALFDAEFQIANQLNRLMNNSDQSDQQSEIGSVLAKLSTQTGIKYDQHQQEAIKTALRSKLMLLTGGPGTGKTTIIKGIVAGFADMHQLSLDPKEYKEKAFPILLAAPTGRAAKRMSEATDLPASTIHRLLGLNGRESPNELNAKELTGSLLIVDEMSMVDTLLFKVLVQSIPDTMHVVLVGDKDQLPSVGAGQVFHDLLAFDHLPKVELTQIHRQSADSTIISLAHAIKNGRIPSDLTSREADRSFISCRASQVPNAVEQIIKMALKKGYSADDLQILAPMYRGQAGVNHLNELAQQVYNPATSDKTEVEFRGQVFRVGDKVLQLVNSPENNVFNGDIGKITMIEQTKNHKRTTMTIDFDGNEVTYGRMDWNQIRLAYAISIHKAQGSQFKMVVLPLVHEFGRMLQRNLLYTAVTRASSKLVLLGEPQAYLTCINNQSINRHTTLLQRLQSVWGETVNDQSGDGLLTNDNRELSPAHKNNSQETNENQQGETISKTATISGDTHILTAELIRTGAIDPMIGMDGIRPEHSAKSLRLS</sequence>
<dbReference type="GO" id="GO:0005524">
    <property type="term" value="F:ATP binding"/>
    <property type="evidence" value="ECO:0007669"/>
    <property type="project" value="UniProtKB-UniRule"/>
</dbReference>
<feature type="domain" description="AAA+ ATPase" evidence="5">
    <location>
        <begin position="358"/>
        <end position="827"/>
    </location>
</feature>
<keyword evidence="1 3" id="KW-0547">Nucleotide-binding</keyword>